<keyword evidence="1" id="KW-0732">Signal</keyword>
<sequence length="137" mass="14940">MRTLLAGIFLLLTTSVVYADVVSFSEGWARESIPGAENGAAYGKLTNPSQEALIIKGVRGSVADKIEVHTHVMTDGMMSMQQVKALELPPNEQITFEPGSYHFMLFGLSSPLKSGQSFDLQLHFTNGEAQPITIRVK</sequence>
<dbReference type="SUPFAM" id="SSF110087">
    <property type="entry name" value="DR1885-like metal-binding protein"/>
    <property type="match status" value="1"/>
</dbReference>
<evidence type="ECO:0000256" key="1">
    <source>
        <dbReference type="SAM" id="SignalP"/>
    </source>
</evidence>
<proteinExistence type="predicted"/>
<comment type="caution">
    <text evidence="2">The sequence shown here is derived from an EMBL/GenBank/DDBJ whole genome shotgun (WGS) entry which is preliminary data.</text>
</comment>
<dbReference type="Gene3D" id="2.60.40.1890">
    <property type="entry name" value="PCu(A)C copper chaperone"/>
    <property type="match status" value="1"/>
</dbReference>
<evidence type="ECO:0008006" key="4">
    <source>
        <dbReference type="Google" id="ProtNLM"/>
    </source>
</evidence>
<dbReference type="RefSeq" id="WP_126752314.1">
    <property type="nucleotide sequence ID" value="NZ_JBHUMT010000015.1"/>
</dbReference>
<dbReference type="PANTHER" id="PTHR36302:SF1">
    <property type="entry name" value="COPPER CHAPERONE PCU(A)C"/>
    <property type="match status" value="1"/>
</dbReference>
<reference evidence="2 3" key="1">
    <citation type="journal article" date="2011" name="Front. Microbiol.">
        <title>Genomic signatures of strain selection and enhancement in Bacillus atrophaeus var. globigii, a historical biowarfare simulant.</title>
        <authorList>
            <person name="Gibbons H.S."/>
            <person name="Broomall S.M."/>
            <person name="McNew L.A."/>
            <person name="Daligault H."/>
            <person name="Chapman C."/>
            <person name="Bruce D."/>
            <person name="Karavis M."/>
            <person name="Krepps M."/>
            <person name="McGregor P.A."/>
            <person name="Hong C."/>
            <person name="Park K.H."/>
            <person name="Akmal A."/>
            <person name="Feldman A."/>
            <person name="Lin J.S."/>
            <person name="Chang W.E."/>
            <person name="Higgs B.W."/>
            <person name="Demirev P."/>
            <person name="Lindquist J."/>
            <person name="Liem A."/>
            <person name="Fochler E."/>
            <person name="Read T.D."/>
            <person name="Tapia R."/>
            <person name="Johnson S."/>
            <person name="Bishop-Lilly K.A."/>
            <person name="Detter C."/>
            <person name="Han C."/>
            <person name="Sozhamannan S."/>
            <person name="Rosenzweig C.N."/>
            <person name="Skowronski E.W."/>
        </authorList>
    </citation>
    <scope>NUCLEOTIDE SEQUENCE [LARGE SCALE GENOMIC DNA]</scope>
    <source>
        <strain evidence="2 3">TPS4-2</strain>
    </source>
</reference>
<dbReference type="InterPro" id="IPR036182">
    <property type="entry name" value="PCuAC_sf"/>
</dbReference>
<evidence type="ECO:0000313" key="2">
    <source>
        <dbReference type="EMBL" id="RUO64118.1"/>
    </source>
</evidence>
<accession>A0A432YR31</accession>
<dbReference type="Pfam" id="PF04314">
    <property type="entry name" value="PCuAC"/>
    <property type="match status" value="1"/>
</dbReference>
<gene>
    <name evidence="2" type="ORF">CWI73_08105</name>
</gene>
<dbReference type="EMBL" id="PIQA01000006">
    <property type="protein sequence ID" value="RUO64118.1"/>
    <property type="molecule type" value="Genomic_DNA"/>
</dbReference>
<evidence type="ECO:0000313" key="3">
    <source>
        <dbReference type="Proteomes" id="UP000288361"/>
    </source>
</evidence>
<dbReference type="Proteomes" id="UP000288361">
    <property type="component" value="Unassembled WGS sequence"/>
</dbReference>
<dbReference type="InterPro" id="IPR007410">
    <property type="entry name" value="LpqE-like"/>
</dbReference>
<dbReference type="AlphaFoldDB" id="A0A432YR31"/>
<organism evidence="2 3">
    <name type="scientific">Idiomarina piscisalsi</name>
    <dbReference type="NCBI Taxonomy" id="1096243"/>
    <lineage>
        <taxon>Bacteria</taxon>
        <taxon>Pseudomonadati</taxon>
        <taxon>Pseudomonadota</taxon>
        <taxon>Gammaproteobacteria</taxon>
        <taxon>Alteromonadales</taxon>
        <taxon>Idiomarinaceae</taxon>
        <taxon>Idiomarina</taxon>
    </lineage>
</organism>
<name>A0A432YR31_9GAMM</name>
<dbReference type="PANTHER" id="PTHR36302">
    <property type="entry name" value="BLR7088 PROTEIN"/>
    <property type="match status" value="1"/>
</dbReference>
<feature type="signal peptide" evidence="1">
    <location>
        <begin position="1"/>
        <end position="19"/>
    </location>
</feature>
<feature type="chain" id="PRO_5019360318" description="Copper chaperone PCu(A)C" evidence="1">
    <location>
        <begin position="20"/>
        <end position="137"/>
    </location>
</feature>
<protein>
    <recommendedName>
        <fullName evidence="4">Copper chaperone PCu(A)C</fullName>
    </recommendedName>
</protein>
<dbReference type="InterPro" id="IPR058248">
    <property type="entry name" value="Lxx211020-like"/>
</dbReference>